<evidence type="ECO:0000313" key="2">
    <source>
        <dbReference type="Proteomes" id="UP001205843"/>
    </source>
</evidence>
<comment type="caution">
    <text evidence="1">The sequence shown here is derived from an EMBL/GenBank/DDBJ whole genome shotgun (WGS) entry which is preliminary data.</text>
</comment>
<dbReference type="Proteomes" id="UP001205843">
    <property type="component" value="Unassembled WGS sequence"/>
</dbReference>
<name>A0AAE3G2H2_9GAMM</name>
<gene>
    <name evidence="1" type="ORF">J2T57_001309</name>
</gene>
<sequence>MTMEREVGNVTTTTTGPAPRLALGLALALAATLAVGSAEARGNPFERPAPVVVEPKPIERDLEILDEPPAIDADDEEAFDEPRLPDALTAEQHARVLAAARFIGTTTINQELVDVFHFQPKACYLVEAAEQFVASRCLRLVRNWLRDPAE</sequence>
<accession>A0AAE3G2H2</accession>
<evidence type="ECO:0000313" key="1">
    <source>
        <dbReference type="EMBL" id="MCP1674207.1"/>
    </source>
</evidence>
<keyword evidence="2" id="KW-1185">Reference proteome</keyword>
<dbReference type="AlphaFoldDB" id="A0AAE3G2H2"/>
<protein>
    <submittedName>
        <fullName evidence="1">Uncharacterized protein</fullName>
    </submittedName>
</protein>
<proteinExistence type="predicted"/>
<organism evidence="1 2">
    <name type="scientific">Natronocella acetinitrilica</name>
    <dbReference type="NCBI Taxonomy" id="414046"/>
    <lineage>
        <taxon>Bacteria</taxon>
        <taxon>Pseudomonadati</taxon>
        <taxon>Pseudomonadota</taxon>
        <taxon>Gammaproteobacteria</taxon>
        <taxon>Chromatiales</taxon>
        <taxon>Ectothiorhodospiraceae</taxon>
        <taxon>Natronocella</taxon>
    </lineage>
</organism>
<dbReference type="EMBL" id="JALJXV010000003">
    <property type="protein sequence ID" value="MCP1674207.1"/>
    <property type="molecule type" value="Genomic_DNA"/>
</dbReference>
<dbReference type="RefSeq" id="WP_253476004.1">
    <property type="nucleotide sequence ID" value="NZ_JALJXV010000003.1"/>
</dbReference>
<reference evidence="1" key="1">
    <citation type="submission" date="2022-03" db="EMBL/GenBank/DDBJ databases">
        <title>Genomic Encyclopedia of Type Strains, Phase III (KMG-III): the genomes of soil and plant-associated and newly described type strains.</title>
        <authorList>
            <person name="Whitman W."/>
        </authorList>
    </citation>
    <scope>NUCLEOTIDE SEQUENCE</scope>
    <source>
        <strain evidence="1">ANL 6-2</strain>
    </source>
</reference>